<gene>
    <name evidence="2" type="ORF">AL504_05735</name>
</gene>
<dbReference type="RefSeq" id="WP_061071461.1">
    <property type="nucleotide sequence ID" value="NZ_CP014060.2"/>
</dbReference>
<protein>
    <submittedName>
        <fullName evidence="2">DUF2254 domain-containing protein</fullName>
    </submittedName>
</protein>
<dbReference type="AlphaFoldDB" id="A0A0X8NWD2"/>
<proteinExistence type="predicted"/>
<evidence type="ECO:0000256" key="1">
    <source>
        <dbReference type="SAM" id="Phobius"/>
    </source>
</evidence>
<sequence>MLITMLSSVVAMPFLQRVTGSYFSDGESLASLRTLLSGTGTAMIGAAAIAFSIVVFAMQINVDRMPHGLFRRLSSDRRLLGSFLASFLIAIVVGSTSLIPDGGWAIPAIVAAIWGIAVIVLLFLFAYRRALQLINPIEQLSIMSREVQQDVRRWNRLADKAATLLREEPPPGAVNDGMELHFNAPKAYFFQVNDHWTKAAGQAIHYAISYAKRFAEQGDYEVTEHAFERVMLINATYCAAKHGTFVGSNPLLEMPGTTDGFINLSLEQLRQTMQTALAKGDERLGESTLRAIGGLYGVYLKIEYPGRDRSKFHALLAAGYMGSAVESVIPHNMPDLMMEGIRLMGRASKLALDHTKPNEIVSMVQKIATLSYVGILRTDHQAVTLTAFEQLADVTYDLITKGKHDIHFPVRQLRSAVTEAAKGFLEARETQLGSIHHHTLAPYFSSTSVSSLRGRLTSFVNQVGEAPVVNMRVGEIIGNFETWADQIYSSQKELLLLAVQKRSSFSYDLITWAVGISELLNALSNAPACPQYQKDKLRSHAVWLVSTLSWLPDDKDSVIFVAKYSLTELLFEAALDGYRRGCLDFYEASKQLLMDWARKGGRHETGRGILETAAKGLVALAISEGTQAATTVLKTKFGAMLNGEGAPAQELRIRAATKIARNADDFRNSSFLHSPIDYILAQLDQAAVRILMHEIAEILATDSAQSKPDSGCPK</sequence>
<organism evidence="2 3">
    <name type="scientific">Alcaligenes xylosoxydans xylosoxydans</name>
    <name type="common">Achromobacter xylosoxidans</name>
    <dbReference type="NCBI Taxonomy" id="85698"/>
    <lineage>
        <taxon>Bacteria</taxon>
        <taxon>Pseudomonadati</taxon>
        <taxon>Pseudomonadota</taxon>
        <taxon>Betaproteobacteria</taxon>
        <taxon>Burkholderiales</taxon>
        <taxon>Alcaligenaceae</taxon>
        <taxon>Achromobacter</taxon>
    </lineage>
</organism>
<accession>A0A0X8NWD2</accession>
<evidence type="ECO:0000313" key="3">
    <source>
        <dbReference type="Proteomes" id="UP000060602"/>
    </source>
</evidence>
<dbReference type="Pfam" id="PF10011">
    <property type="entry name" value="DUF2254"/>
    <property type="match status" value="1"/>
</dbReference>
<feature type="transmembrane region" description="Helical" evidence="1">
    <location>
        <begin position="105"/>
        <end position="127"/>
    </location>
</feature>
<reference evidence="3" key="1">
    <citation type="submission" date="2015-12" db="EMBL/GenBank/DDBJ databases">
        <title>FDA dAtabase for Regulatory Grade micrObial Sequences (FDA-ARGOS): Supporting development and validation of Infectious Disease Dx tests.</title>
        <authorList>
            <person name="Case J."/>
            <person name="Tallon L."/>
            <person name="Sadzewicz L."/>
            <person name="Sengamalay N."/>
            <person name="Ott S."/>
            <person name="Godinez A."/>
            <person name="Nagaraj S."/>
            <person name="Nadendla S."/>
            <person name="Sichtig H."/>
        </authorList>
    </citation>
    <scope>NUCLEOTIDE SEQUENCE [LARGE SCALE GENOMIC DNA]</scope>
    <source>
        <strain evidence="3">FDAARGOS_147</strain>
    </source>
</reference>
<dbReference type="Proteomes" id="UP000060602">
    <property type="component" value="Chromosome"/>
</dbReference>
<dbReference type="InterPro" id="IPR018723">
    <property type="entry name" value="DUF2254_membrane"/>
</dbReference>
<keyword evidence="1" id="KW-1133">Transmembrane helix</keyword>
<feature type="transmembrane region" description="Helical" evidence="1">
    <location>
        <begin position="79"/>
        <end position="99"/>
    </location>
</feature>
<dbReference type="EMBL" id="CP014060">
    <property type="protein sequence ID" value="AMG35577.1"/>
    <property type="molecule type" value="Genomic_DNA"/>
</dbReference>
<keyword evidence="1" id="KW-0472">Membrane</keyword>
<name>A0A0X8NWD2_ALCXX</name>
<evidence type="ECO:0000313" key="2">
    <source>
        <dbReference type="EMBL" id="AMG35577.1"/>
    </source>
</evidence>
<keyword evidence="1" id="KW-0812">Transmembrane</keyword>
<feature type="transmembrane region" description="Helical" evidence="1">
    <location>
        <begin position="36"/>
        <end position="58"/>
    </location>
</feature>